<proteinExistence type="predicted"/>
<evidence type="ECO:0000256" key="1">
    <source>
        <dbReference type="SAM" id="MobiDB-lite"/>
    </source>
</evidence>
<dbReference type="EMBL" id="ABEXCJ050000001">
    <property type="protein sequence ID" value="EMR4587952.1"/>
    <property type="molecule type" value="Genomic_DNA"/>
</dbReference>
<accession>A0AAD2ZLQ0</accession>
<feature type="region of interest" description="Disordered" evidence="1">
    <location>
        <begin position="161"/>
        <end position="180"/>
    </location>
</feature>
<evidence type="ECO:0000313" key="3">
    <source>
        <dbReference type="EMBL" id="EMR4587952.1"/>
    </source>
</evidence>
<organism evidence="2">
    <name type="scientific">Providencia rettgeri</name>
    <dbReference type="NCBI Taxonomy" id="587"/>
    <lineage>
        <taxon>Bacteria</taxon>
        <taxon>Pseudomonadati</taxon>
        <taxon>Pseudomonadota</taxon>
        <taxon>Gammaproteobacteria</taxon>
        <taxon>Enterobacterales</taxon>
        <taxon>Morganellaceae</taxon>
        <taxon>Providencia</taxon>
    </lineage>
</organism>
<name>A0AAD2ZLQ0_PRORE</name>
<dbReference type="AlphaFoldDB" id="A0AAD2ZLQ0"/>
<feature type="region of interest" description="Disordered" evidence="1">
    <location>
        <begin position="1"/>
        <end position="47"/>
    </location>
</feature>
<reference evidence="2" key="1">
    <citation type="submission" date="2023-10" db="EMBL/GenBank/DDBJ databases">
        <authorList>
            <consortium name="Clinical and Environmental Microbiology Branch: Whole genome sequencing antimicrobial resistance pathogens in the healthcare setting"/>
        </authorList>
    </citation>
    <scope>NUCLEOTIDE SEQUENCE</scope>
    <source>
        <strain evidence="2">2020QW-00022</strain>
    </source>
</reference>
<feature type="compositionally biased region" description="Polar residues" evidence="1">
    <location>
        <begin position="1"/>
        <end position="46"/>
    </location>
</feature>
<sequence length="180" mass="19960">MKITVHQQNTNIQGTNRKTGNSSKGISGRTNNVSNNNQECPVTTSEKTVHKKDITKLNNNVTAGLSKIKSKLDAILSDKISAPFQNNVINELKVELKALTTSVNNYQNKLNSSSYAHNSSKQKTITTLETKLSTVIGKMSKAERNNQFNVVRDKQVLLDNTQKASDLRQGKKNPSKFDDQ</sequence>
<dbReference type="EMBL" id="ABEXCJ040000001">
    <property type="protein sequence ID" value="ELR5215765.1"/>
    <property type="molecule type" value="Genomic_DNA"/>
</dbReference>
<comment type="caution">
    <text evidence="2">The sequence shown here is derived from an EMBL/GenBank/DDBJ whole genome shotgun (WGS) entry which is preliminary data.</text>
</comment>
<feature type="compositionally biased region" description="Basic and acidic residues" evidence="1">
    <location>
        <begin position="165"/>
        <end position="180"/>
    </location>
</feature>
<gene>
    <name evidence="3" type="ORF">M0K77_000201</name>
    <name evidence="2" type="ORF">M0K77_RS01005</name>
</gene>
<evidence type="ECO:0000313" key="2">
    <source>
        <dbReference type="EMBL" id="ELR5215765.1"/>
    </source>
</evidence>
<protein>
    <submittedName>
        <fullName evidence="2">Uncharacterized protein</fullName>
    </submittedName>
</protein>